<keyword evidence="2" id="KW-0812">Transmembrane</keyword>
<feature type="region of interest" description="Disordered" evidence="1">
    <location>
        <begin position="146"/>
        <end position="165"/>
    </location>
</feature>
<feature type="transmembrane region" description="Helical" evidence="2">
    <location>
        <begin position="107"/>
        <end position="131"/>
    </location>
</feature>
<gene>
    <name evidence="3" type="ORF">AMOR_51870</name>
</gene>
<evidence type="ECO:0008006" key="5">
    <source>
        <dbReference type="Google" id="ProtNLM"/>
    </source>
</evidence>
<dbReference type="EMBL" id="AP025591">
    <property type="protein sequence ID" value="BDG06191.1"/>
    <property type="molecule type" value="Genomic_DNA"/>
</dbReference>
<keyword evidence="2" id="KW-1133">Transmembrane helix</keyword>
<evidence type="ECO:0000256" key="2">
    <source>
        <dbReference type="SAM" id="Phobius"/>
    </source>
</evidence>
<name>A0ABM7X322_9BACT</name>
<accession>A0ABM7X322</accession>
<reference evidence="4" key="1">
    <citation type="journal article" date="2022" name="Int. J. Syst. Evol. Microbiol.">
        <title>Anaeromyxobacter oryzae sp. nov., Anaeromyxobacter diazotrophicus sp. nov. and Anaeromyxobacter paludicola sp. nov., isolated from paddy soils.</title>
        <authorList>
            <person name="Itoh H."/>
            <person name="Xu Z."/>
            <person name="Mise K."/>
            <person name="Masuda Y."/>
            <person name="Ushijima N."/>
            <person name="Hayakawa C."/>
            <person name="Shiratori Y."/>
            <person name="Senoo K."/>
        </authorList>
    </citation>
    <scope>NUCLEOTIDE SEQUENCE [LARGE SCALE GENOMIC DNA]</scope>
    <source>
        <strain evidence="4">Red232</strain>
    </source>
</reference>
<dbReference type="RefSeq" id="WP_248355565.1">
    <property type="nucleotide sequence ID" value="NZ_AP025591.1"/>
</dbReference>
<feature type="transmembrane region" description="Helical" evidence="2">
    <location>
        <begin position="6"/>
        <end position="27"/>
    </location>
</feature>
<dbReference type="Pfam" id="PF11026">
    <property type="entry name" value="DUF2721"/>
    <property type="match status" value="1"/>
</dbReference>
<feature type="transmembrane region" description="Helical" evidence="2">
    <location>
        <begin position="77"/>
        <end position="101"/>
    </location>
</feature>
<dbReference type="Proteomes" id="UP001162891">
    <property type="component" value="Chromosome"/>
</dbReference>
<evidence type="ECO:0000313" key="4">
    <source>
        <dbReference type="Proteomes" id="UP001162891"/>
    </source>
</evidence>
<keyword evidence="4" id="KW-1185">Reference proteome</keyword>
<proteinExistence type="predicted"/>
<dbReference type="InterPro" id="IPR021279">
    <property type="entry name" value="DUF2721"/>
</dbReference>
<evidence type="ECO:0000256" key="1">
    <source>
        <dbReference type="SAM" id="MobiDB-lite"/>
    </source>
</evidence>
<keyword evidence="2" id="KW-0472">Membrane</keyword>
<organism evidence="3 4">
    <name type="scientific">Anaeromyxobacter oryzae</name>
    <dbReference type="NCBI Taxonomy" id="2918170"/>
    <lineage>
        <taxon>Bacteria</taxon>
        <taxon>Pseudomonadati</taxon>
        <taxon>Myxococcota</taxon>
        <taxon>Myxococcia</taxon>
        <taxon>Myxococcales</taxon>
        <taxon>Cystobacterineae</taxon>
        <taxon>Anaeromyxobacteraceae</taxon>
        <taxon>Anaeromyxobacter</taxon>
    </lineage>
</organism>
<sequence length="165" mass="17572">MNALQQIGAAVTPAVMVSACGLVALGLDNQTARMAMRLRELAREWRELPAASPRRATVRRQIAVLDRRHGLYSRALLLNYGALFAFVVTSLLWLGQAYWAVPSEIPLATFGLGVAMLAAMSVLVIASVTLARNTIQSEAAEILADATGRPPAETPGNEPAAAHGR</sequence>
<evidence type="ECO:0000313" key="3">
    <source>
        <dbReference type="EMBL" id="BDG06191.1"/>
    </source>
</evidence>
<protein>
    <recommendedName>
        <fullName evidence="5">DUF2721 domain-containing protein</fullName>
    </recommendedName>
</protein>